<dbReference type="OrthoDB" id="1667587at2759"/>
<evidence type="ECO:0000313" key="4">
    <source>
        <dbReference type="EMBL" id="ELP95238.1"/>
    </source>
</evidence>
<evidence type="ECO:0000256" key="3">
    <source>
        <dbReference type="ARBA" id="ARBA00025740"/>
    </source>
</evidence>
<comment type="similarity">
    <text evidence="3">Belongs to the WD repeat PROPPIN family.</text>
</comment>
<dbReference type="InterPro" id="IPR001680">
    <property type="entry name" value="WD40_rpt"/>
</dbReference>
<gene>
    <name evidence="4" type="ORF">EIN_430440</name>
</gene>
<dbReference type="VEuPathDB" id="AmoebaDB:EIN_430440"/>
<reference evidence="4 5" key="1">
    <citation type="submission" date="2012-10" db="EMBL/GenBank/DDBJ databases">
        <authorList>
            <person name="Zafar N."/>
            <person name="Inman J."/>
            <person name="Hall N."/>
            <person name="Lorenzi H."/>
            <person name="Caler E."/>
        </authorList>
    </citation>
    <scope>NUCLEOTIDE SEQUENCE [LARGE SCALE GENOMIC DNA]</scope>
    <source>
        <strain evidence="4 5">IP1</strain>
    </source>
</reference>
<dbReference type="InterPro" id="IPR036322">
    <property type="entry name" value="WD40_repeat_dom_sf"/>
</dbReference>
<keyword evidence="1" id="KW-0853">WD repeat</keyword>
<accession>A0A0A1UFG0</accession>
<dbReference type="Gene3D" id="2.130.10.10">
    <property type="entry name" value="YVTN repeat-like/Quinoprotein amine dehydrogenase"/>
    <property type="match status" value="1"/>
</dbReference>
<dbReference type="RefSeq" id="XP_004262009.1">
    <property type="nucleotide sequence ID" value="XM_004261961.1"/>
</dbReference>
<dbReference type="InterPro" id="IPR048720">
    <property type="entry name" value="PROPPIN"/>
</dbReference>
<dbReference type="Proteomes" id="UP000014680">
    <property type="component" value="Unassembled WGS sequence"/>
</dbReference>
<dbReference type="SMART" id="SM00320">
    <property type="entry name" value="WD40"/>
    <property type="match status" value="2"/>
</dbReference>
<dbReference type="SUPFAM" id="SSF50978">
    <property type="entry name" value="WD40 repeat-like"/>
    <property type="match status" value="1"/>
</dbReference>
<dbReference type="EMBL" id="KB206168">
    <property type="protein sequence ID" value="ELP95238.1"/>
    <property type="molecule type" value="Genomic_DNA"/>
</dbReference>
<protein>
    <submittedName>
        <fullName evidence="4">WD repeat domain phosphoinositide-interacting protein, putative</fullName>
    </submittedName>
</protein>
<dbReference type="OMA" id="CEMFRRY"/>
<evidence type="ECO:0000256" key="1">
    <source>
        <dbReference type="ARBA" id="ARBA00022574"/>
    </source>
</evidence>
<dbReference type="KEGG" id="eiv:EIN_430440"/>
<keyword evidence="2" id="KW-0677">Repeat</keyword>
<dbReference type="InterPro" id="IPR015943">
    <property type="entry name" value="WD40/YVTN_repeat-like_dom_sf"/>
</dbReference>
<dbReference type="AlphaFoldDB" id="A0A0A1UFG0"/>
<dbReference type="GeneID" id="14894238"/>
<keyword evidence="5" id="KW-1185">Reference proteome</keyword>
<sequence length="334" mass="37015">MTSDTQKILCISFNQDYSCFALGTTHGFSVYGIDQNHLRERFKRNFNGGVGIIELLYKSNLVALVGGGPQPVFPPTKLIIWDDYQNKGIAELEYDTPVRAARLKRDIIVVVVETNVFVYDFRNLNLRQTYKTCPNPNGLVAVSSSDNKVIAYPSIEDGKVVVTNLETNTSVTIEAHKHNISALSLSPESNILVTASVEGTLFRVWDTLRGDKIGEFRRGKNAAVIYSINFSQDGKFIVTNSNRGTVHVYTLQQDGDVVNKESTFAKMVPGFSGVYGCCECSIPPDIYTAVFFGWQNSLNMTVMGITIDGVFTKFRVENDKGQLTMVSDESSPIL</sequence>
<evidence type="ECO:0000256" key="2">
    <source>
        <dbReference type="ARBA" id="ARBA00022737"/>
    </source>
</evidence>
<evidence type="ECO:0000313" key="5">
    <source>
        <dbReference type="Proteomes" id="UP000014680"/>
    </source>
</evidence>
<dbReference type="Pfam" id="PF21032">
    <property type="entry name" value="PROPPIN"/>
    <property type="match status" value="1"/>
</dbReference>
<dbReference type="PANTHER" id="PTHR11227">
    <property type="entry name" value="WD-REPEAT PROTEIN INTERACTING WITH PHOSPHOINOSIDES WIPI -RELATED"/>
    <property type="match status" value="1"/>
</dbReference>
<name>A0A0A1UFG0_ENTIV</name>
<proteinExistence type="inferred from homology"/>
<dbReference type="GO" id="GO:0005737">
    <property type="term" value="C:cytoplasm"/>
    <property type="evidence" value="ECO:0007669"/>
    <property type="project" value="UniProtKB-ARBA"/>
</dbReference>
<organism evidence="4 5">
    <name type="scientific">Entamoeba invadens IP1</name>
    <dbReference type="NCBI Taxonomy" id="370355"/>
    <lineage>
        <taxon>Eukaryota</taxon>
        <taxon>Amoebozoa</taxon>
        <taxon>Evosea</taxon>
        <taxon>Archamoebae</taxon>
        <taxon>Mastigamoebida</taxon>
        <taxon>Entamoebidae</taxon>
        <taxon>Entamoeba</taxon>
    </lineage>
</organism>